<evidence type="ECO:0000259" key="3">
    <source>
        <dbReference type="PROSITE" id="PS50110"/>
    </source>
</evidence>
<accession>A6DHB2</accession>
<dbReference type="AlphaFoldDB" id="A6DHB2"/>
<dbReference type="STRING" id="313628.LNTAR_14302"/>
<dbReference type="GO" id="GO:0000160">
    <property type="term" value="P:phosphorelay signal transduction system"/>
    <property type="evidence" value="ECO:0007669"/>
    <property type="project" value="InterPro"/>
</dbReference>
<dbReference type="SMART" id="SM00448">
    <property type="entry name" value="REC"/>
    <property type="match status" value="1"/>
</dbReference>
<name>A6DHB2_9BACT</name>
<organism evidence="4 5">
    <name type="scientific">Lentisphaera araneosa HTCC2155</name>
    <dbReference type="NCBI Taxonomy" id="313628"/>
    <lineage>
        <taxon>Bacteria</taxon>
        <taxon>Pseudomonadati</taxon>
        <taxon>Lentisphaerota</taxon>
        <taxon>Lentisphaeria</taxon>
        <taxon>Lentisphaerales</taxon>
        <taxon>Lentisphaeraceae</taxon>
        <taxon>Lentisphaera</taxon>
    </lineage>
</organism>
<protein>
    <submittedName>
        <fullName evidence="4">CheY-like receiver domain protein</fullName>
    </submittedName>
</protein>
<dbReference type="InterPro" id="IPR050595">
    <property type="entry name" value="Bact_response_regulator"/>
</dbReference>
<feature type="domain" description="Response regulatory" evidence="3">
    <location>
        <begin position="253"/>
        <end position="369"/>
    </location>
</feature>
<dbReference type="InterPro" id="IPR011006">
    <property type="entry name" value="CheY-like_superfamily"/>
</dbReference>
<dbReference type="EMBL" id="ABCK01000003">
    <property type="protein sequence ID" value="EDM28995.1"/>
    <property type="molecule type" value="Genomic_DNA"/>
</dbReference>
<evidence type="ECO:0000256" key="2">
    <source>
        <dbReference type="PROSITE-ProRule" id="PRU00169"/>
    </source>
</evidence>
<evidence type="ECO:0000313" key="4">
    <source>
        <dbReference type="EMBL" id="EDM28995.1"/>
    </source>
</evidence>
<feature type="modified residue" description="4-aspartylphosphate" evidence="2">
    <location>
        <position position="304"/>
    </location>
</feature>
<dbReference type="RefSeq" id="WP_007277297.1">
    <property type="nucleotide sequence ID" value="NZ_ABCK01000003.1"/>
</dbReference>
<dbReference type="Gene3D" id="3.40.50.2300">
    <property type="match status" value="1"/>
</dbReference>
<dbReference type="Proteomes" id="UP000004947">
    <property type="component" value="Unassembled WGS sequence"/>
</dbReference>
<keyword evidence="1 2" id="KW-0597">Phosphoprotein</keyword>
<sequence length="371" mass="42103">MQEYHDLNEISLQERLERCDAELKGLSLVMNKLLKNIAVYSDFLEDELDGSVSGERYLDKLRHDVGQIKTVFSTISQDLESTVNDQEKVNLSSLLNAFYKRSRKLREVEDQNLVDDQEELIIQANMSHLSSVFMFMNSLLSKETPYALSVDKVNISQQEGLNDGVYYSIQMRSSDDINDYVPVNYDAEIFTQSDQQEMLFVLGALKRFSGALFCNETADQLSLQLLLPSMDYHAVGGQLDNDLTSVALQGTETILVVDDEDMIWDVLIENLQNLGYIVLLAENGLDAVEIYRENPGQIDLVILDMVMPEMNGREAFHELKKLDDEVKVLISSGFMAENEAGDLIKAGAAAFLRKPYRMIELARKLRELLKN</sequence>
<dbReference type="PROSITE" id="PS50110">
    <property type="entry name" value="RESPONSE_REGULATORY"/>
    <property type="match status" value="1"/>
</dbReference>
<reference evidence="4 5" key="1">
    <citation type="journal article" date="2010" name="J. Bacteriol.">
        <title>Genome sequence of Lentisphaera araneosa HTCC2155T, the type species of the order Lentisphaerales in the phylum Lentisphaerae.</title>
        <authorList>
            <person name="Thrash J.C."/>
            <person name="Cho J.C."/>
            <person name="Vergin K.L."/>
            <person name="Morris R.M."/>
            <person name="Giovannoni S.J."/>
        </authorList>
    </citation>
    <scope>NUCLEOTIDE SEQUENCE [LARGE SCALE GENOMIC DNA]</scope>
    <source>
        <strain evidence="4 5">HTCC2155</strain>
    </source>
</reference>
<dbReference type="CDD" id="cd00156">
    <property type="entry name" value="REC"/>
    <property type="match status" value="1"/>
</dbReference>
<dbReference type="SUPFAM" id="SSF52172">
    <property type="entry name" value="CheY-like"/>
    <property type="match status" value="1"/>
</dbReference>
<evidence type="ECO:0000313" key="5">
    <source>
        <dbReference type="Proteomes" id="UP000004947"/>
    </source>
</evidence>
<keyword evidence="5" id="KW-1185">Reference proteome</keyword>
<dbReference type="InterPro" id="IPR001789">
    <property type="entry name" value="Sig_transdc_resp-reg_receiver"/>
</dbReference>
<dbReference type="PANTHER" id="PTHR44591">
    <property type="entry name" value="STRESS RESPONSE REGULATOR PROTEIN 1"/>
    <property type="match status" value="1"/>
</dbReference>
<evidence type="ECO:0000256" key="1">
    <source>
        <dbReference type="ARBA" id="ARBA00022553"/>
    </source>
</evidence>
<proteinExistence type="predicted"/>
<dbReference type="eggNOG" id="COG2204">
    <property type="taxonomic scope" value="Bacteria"/>
</dbReference>
<dbReference type="PANTHER" id="PTHR44591:SF3">
    <property type="entry name" value="RESPONSE REGULATORY DOMAIN-CONTAINING PROTEIN"/>
    <property type="match status" value="1"/>
</dbReference>
<dbReference type="OrthoDB" id="5487437at2"/>
<gene>
    <name evidence="4" type="ORF">LNTAR_14302</name>
</gene>
<comment type="caution">
    <text evidence="4">The sequence shown here is derived from an EMBL/GenBank/DDBJ whole genome shotgun (WGS) entry which is preliminary data.</text>
</comment>
<dbReference type="Pfam" id="PF00072">
    <property type="entry name" value="Response_reg"/>
    <property type="match status" value="1"/>
</dbReference>